<evidence type="ECO:0000256" key="1">
    <source>
        <dbReference type="SAM" id="MobiDB-lite"/>
    </source>
</evidence>
<feature type="region of interest" description="Disordered" evidence="1">
    <location>
        <begin position="325"/>
        <end position="357"/>
    </location>
</feature>
<dbReference type="EMBL" id="MN739178">
    <property type="protein sequence ID" value="QHS92403.1"/>
    <property type="molecule type" value="Genomic_DNA"/>
</dbReference>
<feature type="region of interest" description="Disordered" evidence="1">
    <location>
        <begin position="417"/>
        <end position="440"/>
    </location>
</feature>
<reference evidence="2" key="1">
    <citation type="journal article" date="2020" name="Nature">
        <title>Giant virus diversity and host interactions through global metagenomics.</title>
        <authorList>
            <person name="Schulz F."/>
            <person name="Roux S."/>
            <person name="Paez-Espino D."/>
            <person name="Jungbluth S."/>
            <person name="Walsh D.A."/>
            <person name="Denef V.J."/>
            <person name="McMahon K.D."/>
            <person name="Konstantinidis K.T."/>
            <person name="Eloe-Fadrosh E.A."/>
            <person name="Kyrpides N.C."/>
            <person name="Woyke T."/>
        </authorList>
    </citation>
    <scope>NUCLEOTIDE SEQUENCE</scope>
    <source>
        <strain evidence="2">GVMAG-M-3300014204-73</strain>
    </source>
</reference>
<evidence type="ECO:0000313" key="2">
    <source>
        <dbReference type="EMBL" id="QHS92403.1"/>
    </source>
</evidence>
<organism evidence="2">
    <name type="scientific">viral metagenome</name>
    <dbReference type="NCBI Taxonomy" id="1070528"/>
    <lineage>
        <taxon>unclassified sequences</taxon>
        <taxon>metagenomes</taxon>
        <taxon>organismal metagenomes</taxon>
    </lineage>
</organism>
<name>A0A6C0BM85_9ZZZZ</name>
<accession>A0A6C0BM85</accession>
<feature type="compositionally biased region" description="Low complexity" evidence="1">
    <location>
        <begin position="325"/>
        <end position="341"/>
    </location>
</feature>
<proteinExistence type="predicted"/>
<feature type="compositionally biased region" description="Basic and acidic residues" evidence="1">
    <location>
        <begin position="417"/>
        <end position="427"/>
    </location>
</feature>
<sequence length="454" mass="52052">MSEHSIYGMNFNVPNQYQITSNKTSCKTSTKKTRNQYDKSQTVTSFLDCLHHGQLLEANLWGIELMVSGFGNLFWEAVINDYFNTINYINFHLIAYIDQQFNLWNEIKKSYAGHLWNLCNNQEIRNHVAEMISLLCLTPRIQLSIPEKITSRSAATVDATIVTKSTRFVTLFLKNMSSQSVVYQHFYQLVISYYCNQWDCCLSYINWFVRDENYAVDIDLDFKLPPQLAHKIVVLLLKFFLLQIRTQVPAIQLETVTNLLNTTINYYISAYKKHDLTVCVSIMAYFLFLSRNLETLENPPPVDPSDYQIIRQCLEINLLYQQINSQSKTEPPTSSPTTSNKRPTKARKQKSTTSGFYENPRNQEYLRLINDQQLFLCASTQIAKNQRTTPTADATTNSANTVNTIFPGEIVCIDNKWGENDEGRNDGDDGDEGDVDGGCSCDDDGHSFEIDLCE</sequence>
<dbReference type="AlphaFoldDB" id="A0A6C0BM85"/>
<protein>
    <submittedName>
        <fullName evidence="2">Uncharacterized protein</fullName>
    </submittedName>
</protein>